<organism evidence="2 3">
    <name type="scientific">Globisporangium ultimum (strain ATCC 200006 / CBS 805.95 / DAOM BR144)</name>
    <name type="common">Pythium ultimum</name>
    <dbReference type="NCBI Taxonomy" id="431595"/>
    <lineage>
        <taxon>Eukaryota</taxon>
        <taxon>Sar</taxon>
        <taxon>Stramenopiles</taxon>
        <taxon>Oomycota</taxon>
        <taxon>Peronosporomycetes</taxon>
        <taxon>Pythiales</taxon>
        <taxon>Pythiaceae</taxon>
        <taxon>Globisporangium</taxon>
    </lineage>
</organism>
<keyword evidence="1" id="KW-1133">Transmembrane helix</keyword>
<reference evidence="3" key="1">
    <citation type="journal article" date="2010" name="Genome Biol.">
        <title>Genome sequence of the necrotrophic plant pathogen Pythium ultimum reveals original pathogenicity mechanisms and effector repertoire.</title>
        <authorList>
            <person name="Levesque C.A."/>
            <person name="Brouwer H."/>
            <person name="Cano L."/>
            <person name="Hamilton J.P."/>
            <person name="Holt C."/>
            <person name="Huitema E."/>
            <person name="Raffaele S."/>
            <person name="Robideau G.P."/>
            <person name="Thines M."/>
            <person name="Win J."/>
            <person name="Zerillo M.M."/>
            <person name="Beakes G.W."/>
            <person name="Boore J.L."/>
            <person name="Busam D."/>
            <person name="Dumas B."/>
            <person name="Ferriera S."/>
            <person name="Fuerstenberg S.I."/>
            <person name="Gachon C.M."/>
            <person name="Gaulin E."/>
            <person name="Govers F."/>
            <person name="Grenville-Briggs L."/>
            <person name="Horner N."/>
            <person name="Hostetler J."/>
            <person name="Jiang R.H."/>
            <person name="Johnson J."/>
            <person name="Krajaejun T."/>
            <person name="Lin H."/>
            <person name="Meijer H.J."/>
            <person name="Moore B."/>
            <person name="Morris P."/>
            <person name="Phuntmart V."/>
            <person name="Puiu D."/>
            <person name="Shetty J."/>
            <person name="Stajich J.E."/>
            <person name="Tripathy S."/>
            <person name="Wawra S."/>
            <person name="van West P."/>
            <person name="Whitty B.R."/>
            <person name="Coutinho P.M."/>
            <person name="Henrissat B."/>
            <person name="Martin F."/>
            <person name="Thomas P.D."/>
            <person name="Tyler B.M."/>
            <person name="De Vries R.P."/>
            <person name="Kamoun S."/>
            <person name="Yandell M."/>
            <person name="Tisserat N."/>
            <person name="Buell C.R."/>
        </authorList>
    </citation>
    <scope>NUCLEOTIDE SEQUENCE</scope>
    <source>
        <strain evidence="3">DAOM:BR144</strain>
    </source>
</reference>
<dbReference type="VEuPathDB" id="FungiDB:PYU1_G009870"/>
<feature type="transmembrane region" description="Helical" evidence="1">
    <location>
        <begin position="12"/>
        <end position="32"/>
    </location>
</feature>
<reference evidence="2" key="3">
    <citation type="submission" date="2015-02" db="UniProtKB">
        <authorList>
            <consortium name="EnsemblProtists"/>
        </authorList>
    </citation>
    <scope>IDENTIFICATION</scope>
    <source>
        <strain evidence="2">DAOM BR144</strain>
    </source>
</reference>
<dbReference type="EMBL" id="GL376624">
    <property type="status" value="NOT_ANNOTATED_CDS"/>
    <property type="molecule type" value="Genomic_DNA"/>
</dbReference>
<evidence type="ECO:0000313" key="3">
    <source>
        <dbReference type="Proteomes" id="UP000019132"/>
    </source>
</evidence>
<dbReference type="AlphaFoldDB" id="K3WY40"/>
<keyword evidence="1" id="KW-0472">Membrane</keyword>
<dbReference type="Proteomes" id="UP000019132">
    <property type="component" value="Unassembled WGS sequence"/>
</dbReference>
<dbReference type="InParanoid" id="K3WY40"/>
<sequence length="86" mass="9952">MPVTQEELDYYGRVMCMPLALLINFSLFQYLLTMYCKRRFEFHGMLLLVCGFGSFAALIPFVHRSDSLVNDFNDISETLSTIMLLV</sequence>
<keyword evidence="1" id="KW-0812">Transmembrane</keyword>
<evidence type="ECO:0000256" key="1">
    <source>
        <dbReference type="SAM" id="Phobius"/>
    </source>
</evidence>
<dbReference type="HOGENOM" id="CLU_176716_0_0_1"/>
<dbReference type="EnsemblProtists" id="PYU1_T009888">
    <property type="protein sequence ID" value="PYU1_T009888"/>
    <property type="gene ID" value="PYU1_G009870"/>
</dbReference>
<reference evidence="3" key="2">
    <citation type="submission" date="2010-04" db="EMBL/GenBank/DDBJ databases">
        <authorList>
            <person name="Buell R."/>
            <person name="Hamilton J."/>
            <person name="Hostetler J."/>
        </authorList>
    </citation>
    <scope>NUCLEOTIDE SEQUENCE [LARGE SCALE GENOMIC DNA]</scope>
    <source>
        <strain evidence="3">DAOM:BR144</strain>
    </source>
</reference>
<proteinExistence type="predicted"/>
<evidence type="ECO:0000313" key="2">
    <source>
        <dbReference type="EnsemblProtists" id="PYU1_T009888"/>
    </source>
</evidence>
<name>K3WY40_GLOUD</name>
<feature type="transmembrane region" description="Helical" evidence="1">
    <location>
        <begin position="44"/>
        <end position="63"/>
    </location>
</feature>
<keyword evidence="3" id="KW-1185">Reference proteome</keyword>
<accession>K3WY40</accession>
<protein>
    <submittedName>
        <fullName evidence="2">Uncharacterized protein</fullName>
    </submittedName>
</protein>